<proteinExistence type="predicted"/>
<dbReference type="SMART" id="SM00342">
    <property type="entry name" value="HTH_ARAC"/>
    <property type="match status" value="1"/>
</dbReference>
<dbReference type="PROSITE" id="PS00041">
    <property type="entry name" value="HTH_ARAC_FAMILY_1"/>
    <property type="match status" value="1"/>
</dbReference>
<evidence type="ECO:0000256" key="1">
    <source>
        <dbReference type="ARBA" id="ARBA00023015"/>
    </source>
</evidence>
<dbReference type="PANTHER" id="PTHR43280:SF28">
    <property type="entry name" value="HTH-TYPE TRANSCRIPTIONAL ACTIVATOR RHAS"/>
    <property type="match status" value="1"/>
</dbReference>
<feature type="modified residue" description="4-aspartylphosphate" evidence="4">
    <location>
        <position position="56"/>
    </location>
</feature>
<feature type="domain" description="Response regulatory" evidence="6">
    <location>
        <begin position="3"/>
        <end position="121"/>
    </location>
</feature>
<evidence type="ECO:0000313" key="7">
    <source>
        <dbReference type="EMBL" id="MBW7456453.1"/>
    </source>
</evidence>
<protein>
    <submittedName>
        <fullName evidence="7">Helix-turn-helix domain-containing protein</fullName>
    </submittedName>
</protein>
<dbReference type="InterPro" id="IPR018062">
    <property type="entry name" value="HTH_AraC-typ_CS"/>
</dbReference>
<name>A0ABS7C6A8_9BACL</name>
<evidence type="ECO:0000259" key="5">
    <source>
        <dbReference type="PROSITE" id="PS01124"/>
    </source>
</evidence>
<dbReference type="SMART" id="SM00448">
    <property type="entry name" value="REC"/>
    <property type="match status" value="1"/>
</dbReference>
<evidence type="ECO:0000256" key="3">
    <source>
        <dbReference type="ARBA" id="ARBA00023163"/>
    </source>
</evidence>
<dbReference type="InterPro" id="IPR001789">
    <property type="entry name" value="Sig_transdc_resp-reg_receiver"/>
</dbReference>
<dbReference type="InterPro" id="IPR009057">
    <property type="entry name" value="Homeodomain-like_sf"/>
</dbReference>
<dbReference type="InterPro" id="IPR018060">
    <property type="entry name" value="HTH_AraC"/>
</dbReference>
<dbReference type="PROSITE" id="PS01124">
    <property type="entry name" value="HTH_ARAC_FAMILY_2"/>
    <property type="match status" value="1"/>
</dbReference>
<dbReference type="Gene3D" id="3.40.50.2300">
    <property type="match status" value="1"/>
</dbReference>
<dbReference type="Pfam" id="PF12833">
    <property type="entry name" value="HTH_18"/>
    <property type="match status" value="1"/>
</dbReference>
<dbReference type="PANTHER" id="PTHR43280">
    <property type="entry name" value="ARAC-FAMILY TRANSCRIPTIONAL REGULATOR"/>
    <property type="match status" value="1"/>
</dbReference>
<dbReference type="Pfam" id="PF00072">
    <property type="entry name" value="Response_reg"/>
    <property type="match status" value="1"/>
</dbReference>
<keyword evidence="2" id="KW-0238">DNA-binding</keyword>
<comment type="caution">
    <text evidence="7">The sequence shown here is derived from an EMBL/GenBank/DDBJ whole genome shotgun (WGS) entry which is preliminary data.</text>
</comment>
<evidence type="ECO:0000259" key="6">
    <source>
        <dbReference type="PROSITE" id="PS50110"/>
    </source>
</evidence>
<feature type="domain" description="HTH araC/xylS-type" evidence="5">
    <location>
        <begin position="442"/>
        <end position="540"/>
    </location>
</feature>
<accession>A0ABS7C6A8</accession>
<dbReference type="Gene3D" id="1.10.10.60">
    <property type="entry name" value="Homeodomain-like"/>
    <property type="match status" value="2"/>
</dbReference>
<dbReference type="PROSITE" id="PS50110">
    <property type="entry name" value="RESPONSE_REGULATORY"/>
    <property type="match status" value="1"/>
</dbReference>
<dbReference type="EMBL" id="JAHZIK010000582">
    <property type="protein sequence ID" value="MBW7456453.1"/>
    <property type="molecule type" value="Genomic_DNA"/>
</dbReference>
<keyword evidence="8" id="KW-1185">Reference proteome</keyword>
<evidence type="ECO:0000256" key="4">
    <source>
        <dbReference type="PROSITE-ProRule" id="PRU00169"/>
    </source>
</evidence>
<dbReference type="PRINTS" id="PR00032">
    <property type="entry name" value="HTHARAC"/>
</dbReference>
<evidence type="ECO:0000256" key="2">
    <source>
        <dbReference type="ARBA" id="ARBA00023125"/>
    </source>
</evidence>
<dbReference type="InterPro" id="IPR020449">
    <property type="entry name" value="Tscrpt_reg_AraC-type_HTH"/>
</dbReference>
<dbReference type="Proteomes" id="UP001519887">
    <property type="component" value="Unassembled WGS sequence"/>
</dbReference>
<keyword evidence="4" id="KW-0597">Phosphoprotein</keyword>
<dbReference type="SUPFAM" id="SSF46689">
    <property type="entry name" value="Homeodomain-like"/>
    <property type="match status" value="2"/>
</dbReference>
<keyword evidence="1" id="KW-0805">Transcription regulation</keyword>
<dbReference type="SUPFAM" id="SSF52172">
    <property type="entry name" value="CheY-like"/>
    <property type="match status" value="1"/>
</dbReference>
<dbReference type="InterPro" id="IPR011006">
    <property type="entry name" value="CheY-like_superfamily"/>
</dbReference>
<gene>
    <name evidence="7" type="ORF">K0U00_20670</name>
</gene>
<reference evidence="7 8" key="1">
    <citation type="submission" date="2021-07" db="EMBL/GenBank/DDBJ databases">
        <title>Paenibacillus radiodurans sp. nov., isolated from the southeastern edge of Tengger Desert.</title>
        <authorList>
            <person name="Zhang G."/>
        </authorList>
    </citation>
    <scope>NUCLEOTIDE SEQUENCE [LARGE SCALE GENOMIC DNA]</scope>
    <source>
        <strain evidence="7 8">CCM 7311</strain>
    </source>
</reference>
<sequence length="542" mass="62691">MYRLLITDDEPIIADGLFEMFGEHTETVELELYRAYSGEEALQRLNNTQIDILLTDIHMPEISGLEVLKHAKATWPHCKVIMLTGYNEFKYIQEAVRGGSIDYVLKTEGDAKILQAVQRACRELDEEWKLNDLILKAKGSMSVALPMLRKVYLTGLLEGARTAADVTPRNLEQLEIPLLTDRPVLLVTGKVDKWQPELSLSDKELLLFAINNIAEEYLAPKFLIVQVKYESDQWVWLLQSREPQDADALRRVIRGILEMTQKQSYQLLKVSASFLIGERETQWDQLTGVYFRMKWQINYGIGMGREMMLSEYSEPLHSDGVPGKNQFYAPALKQLEAYLESGQQEKFREAMVAFLTGLTENTDGNTYTMQEIFLALSSTFMTCINRSGLSRDIGRQIDLGRCVEYKSFPDWKSVADYFLQLAAHYFELRNQSEFSPYRDVVQTIEDYVHRHIAEDLSLTRMAEIVYLNPYYLSRLYKKLTGVSLTDYVIHVRIERAKELLRGTNRKVHDIALAVGFESSAYFTRFFKRLTRMTPIEYREKSV</sequence>
<organism evidence="7 8">
    <name type="scientific">Paenibacillus sepulcri</name>
    <dbReference type="NCBI Taxonomy" id="359917"/>
    <lineage>
        <taxon>Bacteria</taxon>
        <taxon>Bacillati</taxon>
        <taxon>Bacillota</taxon>
        <taxon>Bacilli</taxon>
        <taxon>Bacillales</taxon>
        <taxon>Paenibacillaceae</taxon>
        <taxon>Paenibacillus</taxon>
    </lineage>
</organism>
<dbReference type="RefSeq" id="WP_210037388.1">
    <property type="nucleotide sequence ID" value="NZ_JBHLVU010000004.1"/>
</dbReference>
<evidence type="ECO:0000313" key="8">
    <source>
        <dbReference type="Proteomes" id="UP001519887"/>
    </source>
</evidence>
<keyword evidence="3" id="KW-0804">Transcription</keyword>
<dbReference type="CDD" id="cd17536">
    <property type="entry name" value="REC_YesN-like"/>
    <property type="match status" value="1"/>
</dbReference>